<sequence>MTTTANPQQPLTPDGILTAPCHQVLLPFWDGRLYMEKEEMMLARHEQAKYLCRQCPLLEACGRYLERMEDQRMPVDGVVAGRYYTPKKRRRGKK</sequence>
<protein>
    <submittedName>
        <fullName evidence="2">Transcriptional regulator</fullName>
    </submittedName>
</protein>
<evidence type="ECO:0000259" key="1">
    <source>
        <dbReference type="PROSITE" id="PS51674"/>
    </source>
</evidence>
<accession>A0A8S5Q9L9</accession>
<dbReference type="InterPro" id="IPR034768">
    <property type="entry name" value="4FE4S_WBL"/>
</dbReference>
<proteinExistence type="predicted"/>
<dbReference type="EMBL" id="BK015605">
    <property type="protein sequence ID" value="DAE15453.1"/>
    <property type="molecule type" value="Genomic_DNA"/>
</dbReference>
<dbReference type="PROSITE" id="PS51674">
    <property type="entry name" value="4FE4S_WBL"/>
    <property type="match status" value="1"/>
</dbReference>
<organism evidence="2">
    <name type="scientific">Siphoviridae sp. ctjOC2</name>
    <dbReference type="NCBI Taxonomy" id="2825632"/>
    <lineage>
        <taxon>Viruses</taxon>
        <taxon>Duplodnaviria</taxon>
        <taxon>Heunggongvirae</taxon>
        <taxon>Uroviricota</taxon>
        <taxon>Caudoviricetes</taxon>
    </lineage>
</organism>
<name>A0A8S5Q9L9_9CAUD</name>
<evidence type="ECO:0000313" key="2">
    <source>
        <dbReference type="EMBL" id="DAE15453.1"/>
    </source>
</evidence>
<feature type="domain" description="4Fe-4S Wbl-type" evidence="1">
    <location>
        <begin position="20"/>
        <end position="89"/>
    </location>
</feature>
<reference evidence="2" key="1">
    <citation type="journal article" date="2021" name="Proc. Natl. Acad. Sci. U.S.A.">
        <title>A Catalog of Tens of Thousands of Viruses from Human Metagenomes Reveals Hidden Associations with Chronic Diseases.</title>
        <authorList>
            <person name="Tisza M.J."/>
            <person name="Buck C.B."/>
        </authorList>
    </citation>
    <scope>NUCLEOTIDE SEQUENCE</scope>
    <source>
        <strain evidence="2">CtjOC2</strain>
    </source>
</reference>